<dbReference type="EMBL" id="QDFR01000002">
    <property type="protein sequence ID" value="PVE55682.1"/>
    <property type="molecule type" value="Genomic_DNA"/>
</dbReference>
<comment type="caution">
    <text evidence="1">The sequence shown here is derived from an EMBL/GenBank/DDBJ whole genome shotgun (WGS) entry which is preliminary data.</text>
</comment>
<name>A0AA92HAH2_RHIRH</name>
<organism evidence="1 2">
    <name type="scientific">Rhizobium rhizogenes</name>
    <name type="common">Agrobacterium rhizogenes</name>
    <dbReference type="NCBI Taxonomy" id="359"/>
    <lineage>
        <taxon>Bacteria</taxon>
        <taxon>Pseudomonadati</taxon>
        <taxon>Pseudomonadota</taxon>
        <taxon>Alphaproteobacteria</taxon>
        <taxon>Hyphomicrobiales</taxon>
        <taxon>Rhizobiaceae</taxon>
        <taxon>Rhizobium/Agrobacterium group</taxon>
        <taxon>Rhizobium</taxon>
    </lineage>
</organism>
<reference evidence="1 2" key="1">
    <citation type="submission" date="2018-04" db="EMBL/GenBank/DDBJ databases">
        <authorList>
            <person name="Hagen T."/>
        </authorList>
    </citation>
    <scope>NUCLEOTIDE SEQUENCE [LARGE SCALE GENOMIC DNA]</scope>
    <source>
        <strain evidence="1 2">TPD7009</strain>
    </source>
</reference>
<dbReference type="AlphaFoldDB" id="A0AA92HAH2"/>
<sequence>MTHDSERSDTLKDVRLPNIDIECIRCERVDSFERKAIVAKFGACVSLSRLRRRFAMGCDRLCHPEGDLCEMRFRCLQLPDADG</sequence>
<proteinExistence type="predicted"/>
<dbReference type="Proteomes" id="UP000244335">
    <property type="component" value="Unassembled WGS sequence"/>
</dbReference>
<accession>A0AA92HAH2</accession>
<evidence type="ECO:0000313" key="2">
    <source>
        <dbReference type="Proteomes" id="UP000244335"/>
    </source>
</evidence>
<evidence type="ECO:0000313" key="1">
    <source>
        <dbReference type="EMBL" id="PVE55682.1"/>
    </source>
</evidence>
<gene>
    <name evidence="1" type="ORF">DC430_09140</name>
</gene>
<protein>
    <submittedName>
        <fullName evidence="1">Uncharacterized protein</fullName>
    </submittedName>
</protein>